<evidence type="ECO:0000313" key="2">
    <source>
        <dbReference type="EMBL" id="QJA71760.1"/>
    </source>
</evidence>
<evidence type="ECO:0000313" key="1">
    <source>
        <dbReference type="EMBL" id="QJA65949.1"/>
    </source>
</evidence>
<organism evidence="1">
    <name type="scientific">viral metagenome</name>
    <dbReference type="NCBI Taxonomy" id="1070528"/>
    <lineage>
        <taxon>unclassified sequences</taxon>
        <taxon>metagenomes</taxon>
        <taxon>organismal metagenomes</taxon>
    </lineage>
</organism>
<dbReference type="EMBL" id="MT141546">
    <property type="protein sequence ID" value="QJA65949.1"/>
    <property type="molecule type" value="Genomic_DNA"/>
</dbReference>
<sequence length="67" mass="7221">MSGQTAVELLENQESDAGFFVYAGLLVWRGITTEDCGESENSSSQSDMPAMPCSDKGRALLFLEADN</sequence>
<accession>A0A6M3J793</accession>
<proteinExistence type="predicted"/>
<name>A0A6M3J793_9ZZZZ</name>
<gene>
    <name evidence="2" type="ORF">MM415A03058_0011</name>
    <name evidence="1" type="ORF">MM415B00370_0067</name>
</gene>
<dbReference type="EMBL" id="MT141897">
    <property type="protein sequence ID" value="QJA71760.1"/>
    <property type="molecule type" value="Genomic_DNA"/>
</dbReference>
<protein>
    <submittedName>
        <fullName evidence="1">Uncharacterized protein</fullName>
    </submittedName>
</protein>
<reference evidence="1" key="1">
    <citation type="submission" date="2020-03" db="EMBL/GenBank/DDBJ databases">
        <title>The deep terrestrial virosphere.</title>
        <authorList>
            <person name="Holmfeldt K."/>
            <person name="Nilsson E."/>
            <person name="Simone D."/>
            <person name="Lopez-Fernandez M."/>
            <person name="Wu X."/>
            <person name="de Brujin I."/>
            <person name="Lundin D."/>
            <person name="Andersson A."/>
            <person name="Bertilsson S."/>
            <person name="Dopson M."/>
        </authorList>
    </citation>
    <scope>NUCLEOTIDE SEQUENCE</scope>
    <source>
        <strain evidence="2">MM415A03058</strain>
        <strain evidence="1">MM415B00370</strain>
    </source>
</reference>
<dbReference type="AlphaFoldDB" id="A0A6M3J793"/>